<protein>
    <recommendedName>
        <fullName evidence="5">Secreted protein</fullName>
    </recommendedName>
</protein>
<feature type="chain" id="PRO_5043465791" description="Secreted protein" evidence="2">
    <location>
        <begin position="24"/>
        <end position="195"/>
    </location>
</feature>
<sequence>MATPSVRSIIVVVCVRLAGDASAAPPGFGIPSSRLSQGAICRCRHDSFAIETWPRPTASSLHRARLEADDDCSDRGDGYGSFETRRHRIETYRTPMKRESALDYVLTIFEVFSLLDIPISRESLNRNGSARICMWRAGSSSQQIARRLRAWRIARTAAQNAKRAPGMTGHAFRVTGTSNGRRPPPCRTGRATGSA</sequence>
<evidence type="ECO:0000256" key="2">
    <source>
        <dbReference type="SAM" id="SignalP"/>
    </source>
</evidence>
<evidence type="ECO:0000313" key="4">
    <source>
        <dbReference type="Proteomes" id="UP001272137"/>
    </source>
</evidence>
<dbReference type="AlphaFoldDB" id="A0AAW9D099"/>
<gene>
    <name evidence="3" type="ORF">C7S16_4055</name>
</gene>
<comment type="caution">
    <text evidence="3">The sequence shown here is derived from an EMBL/GenBank/DDBJ whole genome shotgun (WGS) entry which is preliminary data.</text>
</comment>
<dbReference type="Proteomes" id="UP001272137">
    <property type="component" value="Unassembled WGS sequence"/>
</dbReference>
<feature type="signal peptide" evidence="2">
    <location>
        <begin position="1"/>
        <end position="23"/>
    </location>
</feature>
<keyword evidence="2" id="KW-0732">Signal</keyword>
<accession>A0AAW9D099</accession>
<reference evidence="3" key="1">
    <citation type="submission" date="2018-08" db="EMBL/GenBank/DDBJ databases">
        <title>Identification of Burkholderia cepacia strains that express a Burkholderia pseudomallei-like capsular polysaccharide.</title>
        <authorList>
            <person name="Burtnick M.N."/>
            <person name="Vongsouvath M."/>
            <person name="Newton P."/>
            <person name="Wuthiekanun V."/>
            <person name="Limmathurotsakul D."/>
            <person name="Brett P.J."/>
            <person name="Chantratita N."/>
            <person name="Dance D.A."/>
        </authorList>
    </citation>
    <scope>NUCLEOTIDE SEQUENCE</scope>
    <source>
        <strain evidence="3">SBXCC001</strain>
    </source>
</reference>
<dbReference type="EMBL" id="QXCT01000002">
    <property type="protein sequence ID" value="MDW9256274.1"/>
    <property type="molecule type" value="Genomic_DNA"/>
</dbReference>
<name>A0AAW9D099_BURTH</name>
<organism evidence="3 4">
    <name type="scientific">Burkholderia thailandensis</name>
    <dbReference type="NCBI Taxonomy" id="57975"/>
    <lineage>
        <taxon>Bacteria</taxon>
        <taxon>Pseudomonadati</taxon>
        <taxon>Pseudomonadota</taxon>
        <taxon>Betaproteobacteria</taxon>
        <taxon>Burkholderiales</taxon>
        <taxon>Burkholderiaceae</taxon>
        <taxon>Burkholderia</taxon>
        <taxon>pseudomallei group</taxon>
    </lineage>
</organism>
<proteinExistence type="predicted"/>
<evidence type="ECO:0000256" key="1">
    <source>
        <dbReference type="SAM" id="MobiDB-lite"/>
    </source>
</evidence>
<evidence type="ECO:0008006" key="5">
    <source>
        <dbReference type="Google" id="ProtNLM"/>
    </source>
</evidence>
<evidence type="ECO:0000313" key="3">
    <source>
        <dbReference type="EMBL" id="MDW9256274.1"/>
    </source>
</evidence>
<dbReference type="RefSeq" id="WP_318826227.1">
    <property type="nucleotide sequence ID" value="NZ_QXCT01000002.1"/>
</dbReference>
<feature type="region of interest" description="Disordered" evidence="1">
    <location>
        <begin position="159"/>
        <end position="195"/>
    </location>
</feature>